<evidence type="ECO:0000313" key="4">
    <source>
        <dbReference type="Proteomes" id="UP000035088"/>
    </source>
</evidence>
<dbReference type="InterPro" id="IPR051540">
    <property type="entry name" value="S-2-haloacid_dehalogenase"/>
</dbReference>
<organism evidence="3 4">
    <name type="scientific">Gordonia araii NBRC 100433</name>
    <dbReference type="NCBI Taxonomy" id="1073574"/>
    <lineage>
        <taxon>Bacteria</taxon>
        <taxon>Bacillati</taxon>
        <taxon>Actinomycetota</taxon>
        <taxon>Actinomycetes</taxon>
        <taxon>Mycobacteriales</taxon>
        <taxon>Gordoniaceae</taxon>
        <taxon>Gordonia</taxon>
    </lineage>
</organism>
<dbReference type="GO" id="GO:0019120">
    <property type="term" value="F:hydrolase activity, acting on acid halide bonds, in C-halide compounds"/>
    <property type="evidence" value="ECO:0007669"/>
    <property type="project" value="InterPro"/>
</dbReference>
<dbReference type="InterPro" id="IPR006328">
    <property type="entry name" value="2-HAD"/>
</dbReference>
<dbReference type="InterPro" id="IPR023214">
    <property type="entry name" value="HAD_sf"/>
</dbReference>
<reference evidence="3 4" key="1">
    <citation type="submission" date="2011-11" db="EMBL/GenBank/DDBJ databases">
        <title>Whole genome shotgun sequence of Gordonia araii NBRC 100433.</title>
        <authorList>
            <person name="Yoshida Y."/>
            <person name="Hosoyama A."/>
            <person name="Tsuchikane K."/>
            <person name="Katsumata H."/>
            <person name="Yamazaki S."/>
            <person name="Fujita N."/>
        </authorList>
    </citation>
    <scope>NUCLEOTIDE SEQUENCE [LARGE SCALE GENOMIC DNA]</scope>
    <source>
        <strain evidence="3 4">NBRC 100433</strain>
    </source>
</reference>
<proteinExistence type="inferred from homology"/>
<dbReference type="Gene3D" id="1.10.150.240">
    <property type="entry name" value="Putative phosphatase, domain 2"/>
    <property type="match status" value="1"/>
</dbReference>
<evidence type="ECO:0000256" key="2">
    <source>
        <dbReference type="ARBA" id="ARBA00022801"/>
    </source>
</evidence>
<name>G7GY28_9ACTN</name>
<comment type="caution">
    <text evidence="3">The sequence shown here is derived from an EMBL/GenBank/DDBJ whole genome shotgun (WGS) entry which is preliminary data.</text>
</comment>
<dbReference type="InterPro" id="IPR036412">
    <property type="entry name" value="HAD-like_sf"/>
</dbReference>
<dbReference type="EMBL" id="BAEE01000012">
    <property type="protein sequence ID" value="GAB08503.1"/>
    <property type="molecule type" value="Genomic_DNA"/>
</dbReference>
<dbReference type="STRING" id="1073574.GOARA_012_00530"/>
<dbReference type="PANTHER" id="PTHR43316:SF3">
    <property type="entry name" value="HALOACID DEHALOGENASE, TYPE II (AFU_ORTHOLOGUE AFUA_2G07750)-RELATED"/>
    <property type="match status" value="1"/>
</dbReference>
<comment type="similarity">
    <text evidence="1">Belongs to the HAD-like hydrolase superfamily. S-2-haloalkanoic acid dehalogenase family.</text>
</comment>
<dbReference type="Pfam" id="PF00702">
    <property type="entry name" value="Hydrolase"/>
    <property type="match status" value="1"/>
</dbReference>
<evidence type="ECO:0000256" key="1">
    <source>
        <dbReference type="ARBA" id="ARBA00008106"/>
    </source>
</evidence>
<dbReference type="PANTHER" id="PTHR43316">
    <property type="entry name" value="HYDROLASE, HALOACID DELAHOGENASE-RELATED"/>
    <property type="match status" value="1"/>
</dbReference>
<dbReference type="SFLD" id="SFLDG01129">
    <property type="entry name" value="C1.5:_HAD__Beta-PGM__Phosphata"/>
    <property type="match status" value="1"/>
</dbReference>
<dbReference type="PRINTS" id="PR00413">
    <property type="entry name" value="HADHALOGNASE"/>
</dbReference>
<dbReference type="NCBIfam" id="TIGR01493">
    <property type="entry name" value="HAD-SF-IA-v2"/>
    <property type="match status" value="1"/>
</dbReference>
<keyword evidence="2 3" id="KW-0378">Hydrolase</keyword>
<dbReference type="AlphaFoldDB" id="G7GY28"/>
<keyword evidence="4" id="KW-1185">Reference proteome</keyword>
<protein>
    <submittedName>
        <fullName evidence="3">Putative epoxide hydrolase</fullName>
    </submittedName>
</protein>
<dbReference type="SUPFAM" id="SSF56784">
    <property type="entry name" value="HAD-like"/>
    <property type="match status" value="1"/>
</dbReference>
<sequence length="234" mass="25506">MTDRPRPSALLFDLQGTATDFYTPVVAGLREAFPDADHDELLTRWRAGYFEQTGPEAPVDDAGWVSVHAIYRAALDEVLAEAGLQAGDDVCEALSRTWQRLEPWPDSIQGLSRLRSRYTTATLSNADVAAAVRICKHAALPFDAVFTAEMAGAFKPDPRAYLTAARYLDVPTSEIMMVACHKYDLRAAAELGLATAFVARPLEFGPAGSPDAEFDDAFTINATDFLDLADQLDC</sequence>
<accession>G7GY28</accession>
<dbReference type="Gene3D" id="3.40.50.1000">
    <property type="entry name" value="HAD superfamily/HAD-like"/>
    <property type="match status" value="1"/>
</dbReference>
<dbReference type="SFLD" id="SFLDS00003">
    <property type="entry name" value="Haloacid_Dehalogenase"/>
    <property type="match status" value="1"/>
</dbReference>
<gene>
    <name evidence="3" type="ORF">GOARA_012_00530</name>
</gene>
<dbReference type="InterPro" id="IPR023198">
    <property type="entry name" value="PGP-like_dom2"/>
</dbReference>
<evidence type="ECO:0000313" key="3">
    <source>
        <dbReference type="EMBL" id="GAB08503.1"/>
    </source>
</evidence>
<dbReference type="Proteomes" id="UP000035088">
    <property type="component" value="Unassembled WGS sequence"/>
</dbReference>
<dbReference type="NCBIfam" id="TIGR01428">
    <property type="entry name" value="HAD_type_II"/>
    <property type="match status" value="1"/>
</dbReference>
<dbReference type="InterPro" id="IPR006439">
    <property type="entry name" value="HAD-SF_hydro_IA"/>
</dbReference>